<proteinExistence type="predicted"/>
<keyword evidence="1" id="KW-0812">Transmembrane</keyword>
<keyword evidence="1" id="KW-0472">Membrane</keyword>
<dbReference type="InterPro" id="IPR022409">
    <property type="entry name" value="PKD/Chitinase_dom"/>
</dbReference>
<organism evidence="3 4">
    <name type="scientific">Methanospirillum lacunae</name>
    <dbReference type="NCBI Taxonomy" id="668570"/>
    <lineage>
        <taxon>Archaea</taxon>
        <taxon>Methanobacteriati</taxon>
        <taxon>Methanobacteriota</taxon>
        <taxon>Stenosarchaea group</taxon>
        <taxon>Methanomicrobia</taxon>
        <taxon>Methanomicrobiales</taxon>
        <taxon>Methanospirillaceae</taxon>
        <taxon>Methanospirillum</taxon>
    </lineage>
</organism>
<dbReference type="SUPFAM" id="SSF49299">
    <property type="entry name" value="PKD domain"/>
    <property type="match status" value="1"/>
</dbReference>
<protein>
    <recommendedName>
        <fullName evidence="2">PKD domain-containing protein</fullName>
    </recommendedName>
</protein>
<dbReference type="PROSITE" id="PS50093">
    <property type="entry name" value="PKD"/>
    <property type="match status" value="1"/>
</dbReference>
<name>A0A2V2N818_9EURY</name>
<accession>A0A2V2N818</accession>
<evidence type="ECO:0000259" key="2">
    <source>
        <dbReference type="PROSITE" id="PS50093"/>
    </source>
</evidence>
<dbReference type="CDD" id="cd00146">
    <property type="entry name" value="PKD"/>
    <property type="match status" value="1"/>
</dbReference>
<feature type="domain" description="PKD" evidence="2">
    <location>
        <begin position="568"/>
        <end position="636"/>
    </location>
</feature>
<dbReference type="InterPro" id="IPR000601">
    <property type="entry name" value="PKD_dom"/>
</dbReference>
<gene>
    <name evidence="3" type="ORF">DK846_11195</name>
</gene>
<dbReference type="FunFam" id="2.60.40.10:FF:000270">
    <property type="entry name" value="Cell surface protein"/>
    <property type="match status" value="1"/>
</dbReference>
<evidence type="ECO:0000313" key="4">
    <source>
        <dbReference type="Proteomes" id="UP000245657"/>
    </source>
</evidence>
<dbReference type="EMBL" id="QGMY01000008">
    <property type="protein sequence ID" value="PWR71423.1"/>
    <property type="molecule type" value="Genomic_DNA"/>
</dbReference>
<dbReference type="Pfam" id="PF18911">
    <property type="entry name" value="PKD_4"/>
    <property type="match status" value="1"/>
</dbReference>
<feature type="transmembrane region" description="Helical" evidence="1">
    <location>
        <begin position="21"/>
        <end position="41"/>
    </location>
</feature>
<comment type="caution">
    <text evidence="3">The sequence shown here is derived from an EMBL/GenBank/DDBJ whole genome shotgun (WGS) entry which is preliminary data.</text>
</comment>
<dbReference type="AlphaFoldDB" id="A0A2V2N818"/>
<dbReference type="PANTHER" id="PTHR42754">
    <property type="entry name" value="ENDOGLUCANASE"/>
    <property type="match status" value="1"/>
</dbReference>
<dbReference type="Gene3D" id="2.60.40.10">
    <property type="entry name" value="Immunoglobulins"/>
    <property type="match status" value="1"/>
</dbReference>
<keyword evidence="1" id="KW-1133">Transmembrane helix</keyword>
<dbReference type="Proteomes" id="UP000245657">
    <property type="component" value="Unassembled WGS sequence"/>
</dbReference>
<evidence type="ECO:0000256" key="1">
    <source>
        <dbReference type="SAM" id="Phobius"/>
    </source>
</evidence>
<dbReference type="InterPro" id="IPR035986">
    <property type="entry name" value="PKD_dom_sf"/>
</dbReference>
<keyword evidence="4" id="KW-1185">Reference proteome</keyword>
<reference evidence="3 4" key="1">
    <citation type="submission" date="2018-05" db="EMBL/GenBank/DDBJ databases">
        <title>Draft genome of Methanospirillum lacunae Ki8-1.</title>
        <authorList>
            <person name="Dueholm M.S."/>
            <person name="Nielsen P.H."/>
            <person name="Bakmann L.F."/>
            <person name="Otzen D.E."/>
        </authorList>
    </citation>
    <scope>NUCLEOTIDE SEQUENCE [LARGE SCALE GENOMIC DNA]</scope>
    <source>
        <strain evidence="3 4">Ki8-1</strain>
    </source>
</reference>
<evidence type="ECO:0000313" key="3">
    <source>
        <dbReference type="EMBL" id="PWR71423.1"/>
    </source>
</evidence>
<dbReference type="PANTHER" id="PTHR42754:SF1">
    <property type="entry name" value="LIPOPROTEIN"/>
    <property type="match status" value="1"/>
</dbReference>
<dbReference type="SMART" id="SM00089">
    <property type="entry name" value="PKD"/>
    <property type="match status" value="1"/>
</dbReference>
<dbReference type="InterPro" id="IPR013783">
    <property type="entry name" value="Ig-like_fold"/>
</dbReference>
<sequence length="662" mass="69158">MVLPRTGDKWGNMRIDSYFKYPARCFFILLTGLVCISLLTLNVSAIPGPAPEFSGPGILHGSNITSGNNTTPLLQPAEKPQLMTLSAQEVKAGSTSITSALSAAKDTTGSNVTWQKCYGGSSDDGAFSMANTTDGGYIFCGYTNSTDGNVSGFHGYYDYWVVKFAANRSIEWQKSLGGSDIDIGMSVNQTADKGYLITGYSYSTDGNVTGNHGADDSWVLKLSSNGTTEWANSLGGSKYDWGWSGIQTADAGYLIAGGAGSEDGNVSGNHGGYDGWIQKLNANGTLQWQNCLGGSSFDQINSALESSEGGYLVAGITKSTNGDVKGNHGDYDAWVVSLNTTGGIAWQNCLGGSGDDEALSLIRTTDGGYLIGGYTNSTDGNVSGNHGNYDAWVVKLDADGNLLWQKCLGGSGDDGTESVIQDSDNGYLIAGYTASDDGDVSGNHGNYDAWIVKLDADGNLLWQKCLGGTGEDDARSIIQVSSDRYLVAGYTASDDGDVSGNHGDYDAWIVEIQNSDSATTTQTVDMESLLSQPGPNGGTSMLGSVNNWSLNAVPTIQTNSTSGSSDAVQVSFTANTLTGPAPLTVAFTSACQGNPTSYIWNFGDGKTSGEINPTHTYTVPGTYSVTLKAMNANSGAIGVLPDSITVTDGRIFAKKYQAPGTV</sequence>